<accession>A0A5C6MXS0</accession>
<gene>
    <name evidence="2" type="ORF">D4764_06G0013760</name>
</gene>
<dbReference type="Proteomes" id="UP000324091">
    <property type="component" value="Chromosome 6"/>
</dbReference>
<protein>
    <submittedName>
        <fullName evidence="2">Uncharacterized protein</fullName>
    </submittedName>
</protein>
<name>A0A5C6MXS0_9TELE</name>
<feature type="compositionally biased region" description="Basic and acidic residues" evidence="1">
    <location>
        <begin position="88"/>
        <end position="97"/>
    </location>
</feature>
<feature type="region of interest" description="Disordered" evidence="1">
    <location>
        <begin position="67"/>
        <end position="97"/>
    </location>
</feature>
<dbReference type="AlphaFoldDB" id="A0A5C6MXS0"/>
<feature type="compositionally biased region" description="Polar residues" evidence="1">
    <location>
        <begin position="67"/>
        <end position="77"/>
    </location>
</feature>
<comment type="caution">
    <text evidence="2">The sequence shown here is derived from an EMBL/GenBank/DDBJ whole genome shotgun (WGS) entry which is preliminary data.</text>
</comment>
<organism evidence="2 3">
    <name type="scientific">Takifugu flavidus</name>
    <name type="common">sansaifugu</name>
    <dbReference type="NCBI Taxonomy" id="433684"/>
    <lineage>
        <taxon>Eukaryota</taxon>
        <taxon>Metazoa</taxon>
        <taxon>Chordata</taxon>
        <taxon>Craniata</taxon>
        <taxon>Vertebrata</taxon>
        <taxon>Euteleostomi</taxon>
        <taxon>Actinopterygii</taxon>
        <taxon>Neopterygii</taxon>
        <taxon>Teleostei</taxon>
        <taxon>Neoteleostei</taxon>
        <taxon>Acanthomorphata</taxon>
        <taxon>Eupercaria</taxon>
        <taxon>Tetraodontiformes</taxon>
        <taxon>Tetradontoidea</taxon>
        <taxon>Tetraodontidae</taxon>
        <taxon>Takifugu</taxon>
    </lineage>
</organism>
<keyword evidence="3" id="KW-1185">Reference proteome</keyword>
<evidence type="ECO:0000313" key="2">
    <source>
        <dbReference type="EMBL" id="TWW59846.1"/>
    </source>
</evidence>
<sequence length="97" mass="10551">MGAAPVSNSTVASAAQRVWRCFRMSETRAPSEHCPGTLEQGLLDHHGGFSLTPAAWALFLNPMSSPTVETTASSLTPNPFYDPWEQPKSADRVHKLL</sequence>
<dbReference type="EMBL" id="RHFK02000019">
    <property type="protein sequence ID" value="TWW59846.1"/>
    <property type="molecule type" value="Genomic_DNA"/>
</dbReference>
<evidence type="ECO:0000313" key="3">
    <source>
        <dbReference type="Proteomes" id="UP000324091"/>
    </source>
</evidence>
<proteinExistence type="predicted"/>
<reference evidence="2 3" key="1">
    <citation type="submission" date="2019-04" db="EMBL/GenBank/DDBJ databases">
        <title>Chromosome genome assembly for Takifugu flavidus.</title>
        <authorList>
            <person name="Xiao S."/>
        </authorList>
    </citation>
    <scope>NUCLEOTIDE SEQUENCE [LARGE SCALE GENOMIC DNA]</scope>
    <source>
        <strain evidence="2">HTHZ2018</strain>
        <tissue evidence="2">Muscle</tissue>
    </source>
</reference>
<evidence type="ECO:0000256" key="1">
    <source>
        <dbReference type="SAM" id="MobiDB-lite"/>
    </source>
</evidence>